<reference evidence="2 3" key="1">
    <citation type="journal article" date="2019" name="Emerg. Microbes Infect.">
        <title>Comprehensive subspecies identification of 175 nontuberculous mycobacteria species based on 7547 genomic profiles.</title>
        <authorList>
            <person name="Matsumoto Y."/>
            <person name="Kinjo T."/>
            <person name="Motooka D."/>
            <person name="Nabeya D."/>
            <person name="Jung N."/>
            <person name="Uechi K."/>
            <person name="Horii T."/>
            <person name="Iida T."/>
            <person name="Fujita J."/>
            <person name="Nakamura S."/>
        </authorList>
    </citation>
    <scope>NUCLEOTIDE SEQUENCE [LARGE SCALE GENOMIC DNA]</scope>
    <source>
        <strain evidence="2 3">JCM 12375</strain>
    </source>
</reference>
<organism evidence="2 3">
    <name type="scientific">Mycolicibacterium mageritense</name>
    <name type="common">Mycobacterium mageritense</name>
    <dbReference type="NCBI Taxonomy" id="53462"/>
    <lineage>
        <taxon>Bacteria</taxon>
        <taxon>Bacillati</taxon>
        <taxon>Actinomycetota</taxon>
        <taxon>Actinomycetes</taxon>
        <taxon>Mycobacteriales</taxon>
        <taxon>Mycobacteriaceae</taxon>
        <taxon>Mycolicibacterium</taxon>
    </lineage>
</organism>
<feature type="region of interest" description="Disordered" evidence="1">
    <location>
        <begin position="90"/>
        <end position="128"/>
    </location>
</feature>
<dbReference type="Proteomes" id="UP000465622">
    <property type="component" value="Chromosome"/>
</dbReference>
<name>A0ABM7HQY3_MYCME</name>
<feature type="compositionally biased region" description="Basic residues" evidence="1">
    <location>
        <begin position="117"/>
        <end position="128"/>
    </location>
</feature>
<evidence type="ECO:0008006" key="4">
    <source>
        <dbReference type="Google" id="ProtNLM"/>
    </source>
</evidence>
<evidence type="ECO:0000313" key="3">
    <source>
        <dbReference type="Proteomes" id="UP000465622"/>
    </source>
</evidence>
<proteinExistence type="predicted"/>
<sequence>MNIVSGVAHAVTRAADATTATAGAIGGATINGVVGGIKGTSAGIRDGLSQGSGSSAAAALTLAAVGAAGLVEWPILLTAGGAALVAHELSSRTRAGNTEQRSTAPRRSPGPKATKAPARKSTTRRTAK</sequence>
<gene>
    <name evidence="2" type="ORF">MMAGJ_22320</name>
</gene>
<dbReference type="EMBL" id="AP022567">
    <property type="protein sequence ID" value="BBX32950.1"/>
    <property type="molecule type" value="Genomic_DNA"/>
</dbReference>
<keyword evidence="3" id="KW-1185">Reference proteome</keyword>
<dbReference type="RefSeq" id="WP_036434795.1">
    <property type="nucleotide sequence ID" value="NZ_AP022567.1"/>
</dbReference>
<evidence type="ECO:0000256" key="1">
    <source>
        <dbReference type="SAM" id="MobiDB-lite"/>
    </source>
</evidence>
<accession>A0ABM7HQY3</accession>
<feature type="compositionally biased region" description="Polar residues" evidence="1">
    <location>
        <begin position="92"/>
        <end position="105"/>
    </location>
</feature>
<protein>
    <recommendedName>
        <fullName evidence="4">TRANSMEMBRANE PROTEIN</fullName>
    </recommendedName>
</protein>
<evidence type="ECO:0000313" key="2">
    <source>
        <dbReference type="EMBL" id="BBX32950.1"/>
    </source>
</evidence>